<reference evidence="4" key="1">
    <citation type="submission" date="2018-05" db="EMBL/GenBank/DDBJ databases">
        <authorList>
            <person name="Lanie J.A."/>
            <person name="Ng W.-L."/>
            <person name="Kazmierczak K.M."/>
            <person name="Andrzejewski T.M."/>
            <person name="Davidsen T.M."/>
            <person name="Wayne K.J."/>
            <person name="Tettelin H."/>
            <person name="Glass J.I."/>
            <person name="Rusch D."/>
            <person name="Podicherti R."/>
            <person name="Tsui H.-C.T."/>
            <person name="Winkler M.E."/>
        </authorList>
    </citation>
    <scope>NUCLEOTIDE SEQUENCE</scope>
</reference>
<dbReference type="SUPFAM" id="SSF46911">
    <property type="entry name" value="Ribosomal protein S18"/>
    <property type="match status" value="1"/>
</dbReference>
<dbReference type="PROSITE" id="PS00057">
    <property type="entry name" value="RIBOSOMAL_S18"/>
    <property type="match status" value="1"/>
</dbReference>
<dbReference type="Pfam" id="PF01084">
    <property type="entry name" value="Ribosomal_S18"/>
    <property type="match status" value="1"/>
</dbReference>
<evidence type="ECO:0008006" key="5">
    <source>
        <dbReference type="Google" id="ProtNLM"/>
    </source>
</evidence>
<evidence type="ECO:0000313" key="4">
    <source>
        <dbReference type="EMBL" id="SVD53562.1"/>
    </source>
</evidence>
<dbReference type="PANTHER" id="PTHR13479:SF40">
    <property type="entry name" value="SMALL RIBOSOMAL SUBUNIT PROTEIN BS18M"/>
    <property type="match status" value="1"/>
</dbReference>
<dbReference type="EMBL" id="UINC01156890">
    <property type="protein sequence ID" value="SVD53562.1"/>
    <property type="molecule type" value="Genomic_DNA"/>
</dbReference>
<name>A0A382W404_9ZZZZ</name>
<dbReference type="HAMAP" id="MF_00270">
    <property type="entry name" value="Ribosomal_bS18"/>
    <property type="match status" value="1"/>
</dbReference>
<dbReference type="GO" id="GO:0070181">
    <property type="term" value="F:small ribosomal subunit rRNA binding"/>
    <property type="evidence" value="ECO:0007669"/>
    <property type="project" value="TreeGrafter"/>
</dbReference>
<dbReference type="GO" id="GO:0006412">
    <property type="term" value="P:translation"/>
    <property type="evidence" value="ECO:0007669"/>
    <property type="project" value="InterPro"/>
</dbReference>
<accession>A0A382W404</accession>
<evidence type="ECO:0000256" key="2">
    <source>
        <dbReference type="ARBA" id="ARBA00022980"/>
    </source>
</evidence>
<gene>
    <name evidence="4" type="ORF">METZ01_LOCUS406416</name>
</gene>
<dbReference type="Gene3D" id="4.10.640.10">
    <property type="entry name" value="Ribosomal protein S18"/>
    <property type="match status" value="1"/>
</dbReference>
<evidence type="ECO:0000256" key="3">
    <source>
        <dbReference type="ARBA" id="ARBA00023274"/>
    </source>
</evidence>
<dbReference type="NCBIfam" id="TIGR00165">
    <property type="entry name" value="S18"/>
    <property type="match status" value="1"/>
</dbReference>
<sequence>MALINKKKYCYFKENGITEIDYKDVKILRRFITDQGKIMPRRVTGTSAKMHRKLVKEIKRARNIALMPFTNVNQEG</sequence>
<evidence type="ECO:0000256" key="1">
    <source>
        <dbReference type="ARBA" id="ARBA00005589"/>
    </source>
</evidence>
<proteinExistence type="inferred from homology"/>
<dbReference type="InterPro" id="IPR036870">
    <property type="entry name" value="Ribosomal_bS18_sf"/>
</dbReference>
<dbReference type="InterPro" id="IPR018275">
    <property type="entry name" value="Ribosomal_bS18_CS"/>
</dbReference>
<dbReference type="PRINTS" id="PR00974">
    <property type="entry name" value="RIBOSOMALS18"/>
</dbReference>
<protein>
    <recommendedName>
        <fullName evidence="5">30S ribosomal protein S18</fullName>
    </recommendedName>
</protein>
<comment type="similarity">
    <text evidence="1">Belongs to the bacterial ribosomal protein bS18 family.</text>
</comment>
<dbReference type="PANTHER" id="PTHR13479">
    <property type="entry name" value="30S RIBOSOMAL PROTEIN S18"/>
    <property type="match status" value="1"/>
</dbReference>
<dbReference type="GO" id="GO:0003735">
    <property type="term" value="F:structural constituent of ribosome"/>
    <property type="evidence" value="ECO:0007669"/>
    <property type="project" value="InterPro"/>
</dbReference>
<dbReference type="GO" id="GO:0022627">
    <property type="term" value="C:cytosolic small ribosomal subunit"/>
    <property type="evidence" value="ECO:0007669"/>
    <property type="project" value="TreeGrafter"/>
</dbReference>
<dbReference type="InterPro" id="IPR001648">
    <property type="entry name" value="Ribosomal_bS18"/>
</dbReference>
<keyword evidence="2" id="KW-0689">Ribosomal protein</keyword>
<dbReference type="AlphaFoldDB" id="A0A382W404"/>
<organism evidence="4">
    <name type="scientific">marine metagenome</name>
    <dbReference type="NCBI Taxonomy" id="408172"/>
    <lineage>
        <taxon>unclassified sequences</taxon>
        <taxon>metagenomes</taxon>
        <taxon>ecological metagenomes</taxon>
    </lineage>
</organism>
<keyword evidence="3" id="KW-0687">Ribonucleoprotein</keyword>